<dbReference type="SUPFAM" id="SSF82689">
    <property type="entry name" value="Mechanosensitive channel protein MscS (YggB), C-terminal domain"/>
    <property type="match status" value="1"/>
</dbReference>
<comment type="similarity">
    <text evidence="2">Belongs to the MscS (TC 1.A.23) family.</text>
</comment>
<feature type="domain" description="Mechanosensitive ion channel MscS" evidence="8">
    <location>
        <begin position="179"/>
        <end position="246"/>
    </location>
</feature>
<gene>
    <name evidence="11" type="ORF">SAMN05660299_01908</name>
</gene>
<feature type="transmembrane region" description="Helical" evidence="7">
    <location>
        <begin position="59"/>
        <end position="77"/>
    </location>
</feature>
<keyword evidence="12" id="KW-1185">Reference proteome</keyword>
<evidence type="ECO:0000259" key="9">
    <source>
        <dbReference type="Pfam" id="PF21082"/>
    </source>
</evidence>
<feature type="domain" description="Mechanosensitive ion channel MscS C-terminal" evidence="9">
    <location>
        <begin position="256"/>
        <end position="339"/>
    </location>
</feature>
<dbReference type="Gene3D" id="3.30.70.100">
    <property type="match status" value="1"/>
</dbReference>
<keyword evidence="6 7" id="KW-0472">Membrane</keyword>
<reference evidence="11 12" key="1">
    <citation type="submission" date="2016-10" db="EMBL/GenBank/DDBJ databases">
        <authorList>
            <person name="de Groot N.N."/>
        </authorList>
    </citation>
    <scope>NUCLEOTIDE SEQUENCE [LARGE SCALE GENOMIC DNA]</scope>
    <source>
        <strain evidence="11 12">DSM 16981</strain>
    </source>
</reference>
<evidence type="ECO:0000313" key="11">
    <source>
        <dbReference type="EMBL" id="SDM99550.1"/>
    </source>
</evidence>
<keyword evidence="3" id="KW-1003">Cell membrane</keyword>
<keyword evidence="4 7" id="KW-0812">Transmembrane</keyword>
<dbReference type="SUPFAM" id="SSF82861">
    <property type="entry name" value="Mechanosensitive channel protein MscS (YggB), transmembrane region"/>
    <property type="match status" value="1"/>
</dbReference>
<evidence type="ECO:0000256" key="7">
    <source>
        <dbReference type="SAM" id="Phobius"/>
    </source>
</evidence>
<dbReference type="Pfam" id="PF21088">
    <property type="entry name" value="MS_channel_1st"/>
    <property type="match status" value="1"/>
</dbReference>
<feature type="transmembrane region" description="Helical" evidence="7">
    <location>
        <begin position="158"/>
        <end position="177"/>
    </location>
</feature>
<evidence type="ECO:0000256" key="5">
    <source>
        <dbReference type="ARBA" id="ARBA00022989"/>
    </source>
</evidence>
<evidence type="ECO:0000256" key="1">
    <source>
        <dbReference type="ARBA" id="ARBA00004651"/>
    </source>
</evidence>
<accession>A0A1G9XS54</accession>
<dbReference type="InterPro" id="IPR006685">
    <property type="entry name" value="MscS_channel_2nd"/>
</dbReference>
<dbReference type="RefSeq" id="WP_218118764.1">
    <property type="nucleotide sequence ID" value="NZ_FNHQ01000019.1"/>
</dbReference>
<dbReference type="GO" id="GO:0055085">
    <property type="term" value="P:transmembrane transport"/>
    <property type="evidence" value="ECO:0007669"/>
    <property type="project" value="InterPro"/>
</dbReference>
<dbReference type="PANTHER" id="PTHR30566">
    <property type="entry name" value="YNAI-RELATED MECHANOSENSITIVE ION CHANNEL"/>
    <property type="match status" value="1"/>
</dbReference>
<protein>
    <submittedName>
        <fullName evidence="11">Mechanosensitive ion channel</fullName>
    </submittedName>
</protein>
<dbReference type="PANTHER" id="PTHR30566:SF25">
    <property type="entry name" value="INNER MEMBRANE PROTEIN"/>
    <property type="match status" value="1"/>
</dbReference>
<evidence type="ECO:0000259" key="8">
    <source>
        <dbReference type="Pfam" id="PF00924"/>
    </source>
</evidence>
<dbReference type="InterPro" id="IPR023408">
    <property type="entry name" value="MscS_beta-dom_sf"/>
</dbReference>
<dbReference type="InterPro" id="IPR049278">
    <property type="entry name" value="MS_channel_C"/>
</dbReference>
<dbReference type="Gene3D" id="1.10.287.1260">
    <property type="match status" value="1"/>
</dbReference>
<dbReference type="GO" id="GO:0005886">
    <property type="term" value="C:plasma membrane"/>
    <property type="evidence" value="ECO:0007669"/>
    <property type="project" value="UniProtKB-SubCell"/>
</dbReference>
<organism evidence="11 12">
    <name type="scientific">Megasphaera paucivorans</name>
    <dbReference type="NCBI Taxonomy" id="349095"/>
    <lineage>
        <taxon>Bacteria</taxon>
        <taxon>Bacillati</taxon>
        <taxon>Bacillota</taxon>
        <taxon>Negativicutes</taxon>
        <taxon>Veillonellales</taxon>
        <taxon>Veillonellaceae</taxon>
        <taxon>Megasphaera</taxon>
    </lineage>
</organism>
<dbReference type="STRING" id="349095.SAMN05660299_01908"/>
<feature type="transmembrane region" description="Helical" evidence="7">
    <location>
        <begin position="130"/>
        <end position="152"/>
    </location>
</feature>
<proteinExistence type="inferred from homology"/>
<dbReference type="InterPro" id="IPR010920">
    <property type="entry name" value="LSM_dom_sf"/>
</dbReference>
<dbReference type="Pfam" id="PF00924">
    <property type="entry name" value="MS_channel_2nd"/>
    <property type="match status" value="1"/>
</dbReference>
<feature type="domain" description="Mechanosensitive ion channel transmembrane helices 2/3" evidence="10">
    <location>
        <begin position="141"/>
        <end position="178"/>
    </location>
</feature>
<name>A0A1G9XS54_9FIRM</name>
<sequence length="347" mass="37853">MEFFTESMDYFVSHVVHGGFHVHVASLIFCVIIGIFLLQTASKVVFRIIARNNDELYNLLREICAGTPTLLGILGGIYVAQESLAIPPHPAAFLEHIFHAILIMTIALVVAHMASGYLKYKLGKSSEQLASTSILVTTIDITVYAIGGLVLLESLGVAISPLLTALGIGGLATALALQDTLANLFSGINTLLSKQVKIGDFVKLSSGEAGHIIDMNWRNTTIKTTTENMIVVPNQKIASSVIINYAQPFAACSILIPIGVGYGSDLDHVEAVTLEVAKKVLLDNEGGAAEFEPLVRYRDFGDYSIHFDVVLRVKTIMDQNYIRHQFIKAIYDRYGKEKIMISVKNAV</sequence>
<dbReference type="InterPro" id="IPR011066">
    <property type="entry name" value="MscS_channel_C_sf"/>
</dbReference>
<keyword evidence="5 7" id="KW-1133">Transmembrane helix</keyword>
<feature type="transmembrane region" description="Helical" evidence="7">
    <location>
        <begin position="20"/>
        <end position="38"/>
    </location>
</feature>
<evidence type="ECO:0000256" key="6">
    <source>
        <dbReference type="ARBA" id="ARBA00023136"/>
    </source>
</evidence>
<dbReference type="InterPro" id="IPR049142">
    <property type="entry name" value="MS_channel_1st"/>
</dbReference>
<evidence type="ECO:0000259" key="10">
    <source>
        <dbReference type="Pfam" id="PF21088"/>
    </source>
</evidence>
<dbReference type="Proteomes" id="UP000199309">
    <property type="component" value="Unassembled WGS sequence"/>
</dbReference>
<dbReference type="SUPFAM" id="SSF50182">
    <property type="entry name" value="Sm-like ribonucleoproteins"/>
    <property type="match status" value="1"/>
</dbReference>
<evidence type="ECO:0000256" key="4">
    <source>
        <dbReference type="ARBA" id="ARBA00022692"/>
    </source>
</evidence>
<evidence type="ECO:0000256" key="2">
    <source>
        <dbReference type="ARBA" id="ARBA00008017"/>
    </source>
</evidence>
<dbReference type="InterPro" id="IPR011014">
    <property type="entry name" value="MscS_channel_TM-2"/>
</dbReference>
<evidence type="ECO:0000256" key="3">
    <source>
        <dbReference type="ARBA" id="ARBA00022475"/>
    </source>
</evidence>
<comment type="subcellular location">
    <subcellularLocation>
        <location evidence="1">Cell membrane</location>
        <topology evidence="1">Multi-pass membrane protein</topology>
    </subcellularLocation>
</comment>
<dbReference type="Gene3D" id="2.30.30.60">
    <property type="match status" value="1"/>
</dbReference>
<evidence type="ECO:0000313" key="12">
    <source>
        <dbReference type="Proteomes" id="UP000199309"/>
    </source>
</evidence>
<dbReference type="AlphaFoldDB" id="A0A1G9XS54"/>
<feature type="transmembrane region" description="Helical" evidence="7">
    <location>
        <begin position="97"/>
        <end position="118"/>
    </location>
</feature>
<dbReference type="Pfam" id="PF21082">
    <property type="entry name" value="MS_channel_3rd"/>
    <property type="match status" value="1"/>
</dbReference>
<dbReference type="EMBL" id="FNHQ01000019">
    <property type="protein sequence ID" value="SDM99550.1"/>
    <property type="molecule type" value="Genomic_DNA"/>
</dbReference>